<evidence type="ECO:0000313" key="2">
    <source>
        <dbReference type="Proteomes" id="UP001279734"/>
    </source>
</evidence>
<gene>
    <name evidence="1" type="ORF">Nepgr_008703</name>
</gene>
<comment type="caution">
    <text evidence="1">The sequence shown here is derived from an EMBL/GenBank/DDBJ whole genome shotgun (WGS) entry which is preliminary data.</text>
</comment>
<name>A0AAD3S9F0_NEPGR</name>
<keyword evidence="2" id="KW-1185">Reference proteome</keyword>
<proteinExistence type="predicted"/>
<sequence>MKVSSDCVCVLPTFVAKQNPVMEELTCGTAAQNGAYIMALAPFCCIMETEDFRESIENISPAHGGAAEVKMN</sequence>
<dbReference type="Proteomes" id="UP001279734">
    <property type="component" value="Unassembled WGS sequence"/>
</dbReference>
<accession>A0AAD3S9F0</accession>
<dbReference type="EMBL" id="BSYO01000006">
    <property type="protein sequence ID" value="GMH06863.1"/>
    <property type="molecule type" value="Genomic_DNA"/>
</dbReference>
<dbReference type="AlphaFoldDB" id="A0AAD3S9F0"/>
<reference evidence="1" key="1">
    <citation type="submission" date="2023-05" db="EMBL/GenBank/DDBJ databases">
        <title>Nepenthes gracilis genome sequencing.</title>
        <authorList>
            <person name="Fukushima K."/>
        </authorList>
    </citation>
    <scope>NUCLEOTIDE SEQUENCE</scope>
    <source>
        <strain evidence="1">SING2019-196</strain>
    </source>
</reference>
<evidence type="ECO:0000313" key="1">
    <source>
        <dbReference type="EMBL" id="GMH06863.1"/>
    </source>
</evidence>
<protein>
    <submittedName>
        <fullName evidence="1">Uncharacterized protein</fullName>
    </submittedName>
</protein>
<organism evidence="1 2">
    <name type="scientific">Nepenthes gracilis</name>
    <name type="common">Slender pitcher plant</name>
    <dbReference type="NCBI Taxonomy" id="150966"/>
    <lineage>
        <taxon>Eukaryota</taxon>
        <taxon>Viridiplantae</taxon>
        <taxon>Streptophyta</taxon>
        <taxon>Embryophyta</taxon>
        <taxon>Tracheophyta</taxon>
        <taxon>Spermatophyta</taxon>
        <taxon>Magnoliopsida</taxon>
        <taxon>eudicotyledons</taxon>
        <taxon>Gunneridae</taxon>
        <taxon>Pentapetalae</taxon>
        <taxon>Caryophyllales</taxon>
        <taxon>Nepenthaceae</taxon>
        <taxon>Nepenthes</taxon>
    </lineage>
</organism>